<feature type="compositionally biased region" description="Basic residues" evidence="1">
    <location>
        <begin position="274"/>
        <end position="290"/>
    </location>
</feature>
<dbReference type="EnsemblPlants" id="EMT16861">
    <property type="protein sequence ID" value="EMT16861"/>
    <property type="gene ID" value="F775_17073"/>
</dbReference>
<name>R7W6L1_AEGTA</name>
<sequence>MGCFQPATFIAPVASSWQSILRFLSPLHPIWTSNDRFRTGILPFLGGVKLLLENPVELLQRYRRDRHVLLNYILSGNLIKKVVMPPGAISLDDVDIDQVSVDYVLNCAKKGDPLDLGDAIRLYHDSLDYPYVDNTGDVEGFYLVTRPEYSGSAPTREPPSVPATAPSPVVVPPPVVEQPQIAVPSSVTNLPKSLSLDSPTEKELTIDDIEDFEDDEGEFDSRRASRRHQTDANDLSLRLPLFETGITDDDLREAAYEILVAAAGASGGLIVPKKEKKKEKRHRLMRKLGRSKSESAESQTHRQPGLVGLLEILRAQLEITESMDIRTRQGLLNAMVGKVGKRMDNLLIPLELLCCISRAEFSDMKAYLRWQKRQLNMLEEGLINHPVVGFGELGRKVNELRNLFRKIEESESLSPSAAEVQRTECLRSLREVATSFSERPARGDLTGEEVEEILELLKSTWRILGITEIIHDTCYAWVLFRQFVFTGEQGLLKVVIEHLRKIPLKEQRGPQERLHLKSLRSSVDADDSCQDFTFFQSFLSPVQKWVDKKLNDYHLHFSEVMSDLLFPKCLIVQLY</sequence>
<proteinExistence type="predicted"/>
<evidence type="ECO:0000313" key="2">
    <source>
        <dbReference type="EnsemblPlants" id="EMT16861"/>
    </source>
</evidence>
<feature type="compositionally biased region" description="Acidic residues" evidence="1">
    <location>
        <begin position="206"/>
        <end position="218"/>
    </location>
</feature>
<dbReference type="PANTHER" id="PTHR31280:SF2">
    <property type="entry name" value="PROTEIN UNC-13 HOMOLOG"/>
    <property type="match status" value="1"/>
</dbReference>
<dbReference type="PANTHER" id="PTHR31280">
    <property type="entry name" value="PROTEIN UNC-13 HOMOLOG"/>
    <property type="match status" value="1"/>
</dbReference>
<feature type="compositionally biased region" description="Basic and acidic residues" evidence="1">
    <location>
        <begin position="219"/>
        <end position="231"/>
    </location>
</feature>
<accession>R7W6L1</accession>
<dbReference type="ExpressionAtlas" id="R7W6L1">
    <property type="expression patterns" value="baseline"/>
</dbReference>
<dbReference type="AlphaFoldDB" id="R7W6L1"/>
<feature type="region of interest" description="Disordered" evidence="1">
    <location>
        <begin position="274"/>
        <end position="301"/>
    </location>
</feature>
<feature type="compositionally biased region" description="Polar residues" evidence="1">
    <location>
        <begin position="189"/>
        <end position="198"/>
    </location>
</feature>
<organism evidence="2">
    <name type="scientific">Aegilops tauschii</name>
    <name type="common">Tausch's goatgrass</name>
    <name type="synonym">Aegilops squarrosa</name>
    <dbReference type="NCBI Taxonomy" id="37682"/>
    <lineage>
        <taxon>Eukaryota</taxon>
        <taxon>Viridiplantae</taxon>
        <taxon>Streptophyta</taxon>
        <taxon>Embryophyta</taxon>
        <taxon>Tracheophyta</taxon>
        <taxon>Spermatophyta</taxon>
        <taxon>Magnoliopsida</taxon>
        <taxon>Liliopsida</taxon>
        <taxon>Poales</taxon>
        <taxon>Poaceae</taxon>
        <taxon>BOP clade</taxon>
        <taxon>Pooideae</taxon>
        <taxon>Triticodae</taxon>
        <taxon>Triticeae</taxon>
        <taxon>Triticinae</taxon>
        <taxon>Aegilops</taxon>
    </lineage>
</organism>
<reference evidence="2" key="1">
    <citation type="submission" date="2015-06" db="UniProtKB">
        <authorList>
            <consortium name="EnsemblPlants"/>
        </authorList>
    </citation>
    <scope>IDENTIFICATION</scope>
</reference>
<feature type="region of interest" description="Disordered" evidence="1">
    <location>
        <begin position="189"/>
        <end position="231"/>
    </location>
</feature>
<dbReference type="InterPro" id="IPR008528">
    <property type="entry name" value="unc-13_homologue"/>
</dbReference>
<protein>
    <submittedName>
        <fullName evidence="2">Uncharacterized protein</fullName>
    </submittedName>
</protein>
<evidence type="ECO:0000256" key="1">
    <source>
        <dbReference type="SAM" id="MobiDB-lite"/>
    </source>
</evidence>